<dbReference type="GO" id="GO:0003677">
    <property type="term" value="F:DNA binding"/>
    <property type="evidence" value="ECO:0007669"/>
    <property type="project" value="InterPro"/>
</dbReference>
<keyword evidence="2 3" id="KW-0067">ATP-binding</keyword>
<dbReference type="GO" id="GO:0005524">
    <property type="term" value="F:ATP binding"/>
    <property type="evidence" value="ECO:0007669"/>
    <property type="project" value="UniProtKB-UniRule"/>
</dbReference>
<evidence type="ECO:0000256" key="1">
    <source>
        <dbReference type="ARBA" id="ARBA00022741"/>
    </source>
</evidence>
<dbReference type="SUPFAM" id="SSF52540">
    <property type="entry name" value="P-loop containing nucleoside triphosphate hydrolases"/>
    <property type="match status" value="1"/>
</dbReference>
<dbReference type="RefSeq" id="WP_076820646.1">
    <property type="nucleotide sequence ID" value="NZ_MOMC01000068.1"/>
</dbReference>
<evidence type="ECO:0000313" key="7">
    <source>
        <dbReference type="Proteomes" id="UP000188929"/>
    </source>
</evidence>
<feature type="binding site" evidence="3">
    <location>
        <begin position="597"/>
        <end position="604"/>
    </location>
    <ligand>
        <name>ATP</name>
        <dbReference type="ChEBI" id="CHEBI:30616"/>
    </ligand>
</feature>
<dbReference type="OrthoDB" id="9807790at2"/>
<dbReference type="InterPro" id="IPR050206">
    <property type="entry name" value="FtsK/SpoIIIE/SftA"/>
</dbReference>
<dbReference type="Proteomes" id="UP000188929">
    <property type="component" value="Unassembled WGS sequence"/>
</dbReference>
<evidence type="ECO:0000259" key="5">
    <source>
        <dbReference type="PROSITE" id="PS50901"/>
    </source>
</evidence>
<keyword evidence="1 3" id="KW-0547">Nucleotide-binding</keyword>
<evidence type="ECO:0000256" key="2">
    <source>
        <dbReference type="ARBA" id="ARBA00022840"/>
    </source>
</evidence>
<dbReference type="Pfam" id="PF01580">
    <property type="entry name" value="FtsK_SpoIIIE"/>
    <property type="match status" value="1"/>
</dbReference>
<comment type="caution">
    <text evidence="6">The sequence shown here is derived from an EMBL/GenBank/DDBJ whole genome shotgun (WGS) entry which is preliminary data.</text>
</comment>
<proteinExistence type="predicted"/>
<evidence type="ECO:0000256" key="4">
    <source>
        <dbReference type="SAM" id="MobiDB-lite"/>
    </source>
</evidence>
<evidence type="ECO:0000313" key="6">
    <source>
        <dbReference type="EMBL" id="ONH24739.1"/>
    </source>
</evidence>
<sequence length="846" mass="88918">MSEAGAEGGPASRLYASVARLRASCAADVGERERLLDERAAVAATAARDARETAGQDIAAAGGLAEPTSLGGQLRGVLAALPGVEVRHPDAGGQPATLTRTLDEWRELAPAASDQVAAIVAAHRAWSATWIRRSSSMPRVGDDLWRDLERLDVLHQSVRPLLAAAVAAAVRAAQAAVDTQIEATVARQTAARAAQAAALRGAADRLVAAAGLAATPWEDRRWDAPLPPALPERLIRLGELETGLPEALELDLVPAFLDFPLDAGLAVGSDAAGRDGAIRLLRALALRLIAAVPAGMMIVDAVASVSSGQPAHAGENDRSPLGARSWRTGNDVDSVLADLREQVEIRTSRYLRGRFATIDEYNASAGGLAEPFQVLLVFDYPGGFSARARAQLLHLARSGPPCGIYPLVQFDTDALQDGLFPATREPPRAREVDWKDGPVDPVLRALRQVTTRRLPPDGTGLRAAAWDIHDPAIGEAARGLSPDDPPPITFSATGEPRTGAAALLARVGAAVREPPAHPPAVTLDGLLAAADRGGEATSEGICDLGADAGMLTVRPETWWRGSTERHAVPLLGRGGTRDVARLVLASGPDSGGGLVVGAARTGKTNTLHAVILTLALRYPPTELRLRLVGDEFAGYEKLPHACVTRMHGDREPALAVLRGAEAEARRRADLMTSFLVELPDIAEYRRVLNERLARVIVVLDEAHKLLGSADELGRALTRSVAEIARRGPSTGIHLVAAARTVSGLPAASRVALLTLPQRVAFRCDGDDADLVLGAGNKAAGQLTGAGNGVFNAARGEESRNQPFRGLFLPADRRESIVERLGEHVAQGPGDQWQNVTAGLPMAPPAS</sequence>
<dbReference type="InterPro" id="IPR027417">
    <property type="entry name" value="P-loop_NTPase"/>
</dbReference>
<name>A0A1V2I2X0_9ACTN</name>
<dbReference type="PANTHER" id="PTHR22683">
    <property type="entry name" value="SPORULATION PROTEIN RELATED"/>
    <property type="match status" value="1"/>
</dbReference>
<dbReference type="STRING" id="1834516.BL253_29380"/>
<dbReference type="AlphaFoldDB" id="A0A1V2I2X0"/>
<protein>
    <recommendedName>
        <fullName evidence="5">FtsK domain-containing protein</fullName>
    </recommendedName>
</protein>
<evidence type="ECO:0000256" key="3">
    <source>
        <dbReference type="PROSITE-ProRule" id="PRU00289"/>
    </source>
</evidence>
<dbReference type="InterPro" id="IPR002543">
    <property type="entry name" value="FtsK_dom"/>
</dbReference>
<dbReference type="PROSITE" id="PS50901">
    <property type="entry name" value="FTSK"/>
    <property type="match status" value="1"/>
</dbReference>
<gene>
    <name evidence="6" type="ORF">BL253_29380</name>
</gene>
<dbReference type="Gene3D" id="3.40.50.300">
    <property type="entry name" value="P-loop containing nucleotide triphosphate hydrolases"/>
    <property type="match status" value="1"/>
</dbReference>
<accession>A0A1V2I2X0</accession>
<dbReference type="EMBL" id="MOMC01000068">
    <property type="protein sequence ID" value="ONH24739.1"/>
    <property type="molecule type" value="Genomic_DNA"/>
</dbReference>
<reference evidence="7" key="1">
    <citation type="submission" date="2016-10" db="EMBL/GenBank/DDBJ databases">
        <title>Frankia sp. NRRL B-16386 Genome sequencing.</title>
        <authorList>
            <person name="Ghodhbane-Gtari F."/>
            <person name="Swanson E."/>
            <person name="Gueddou A."/>
            <person name="Hezbri K."/>
            <person name="Ktari K."/>
            <person name="Nouioui I."/>
            <person name="Morris K."/>
            <person name="Simpson S."/>
            <person name="Abebe-Akele F."/>
            <person name="Thomas K."/>
            <person name="Gtari M."/>
            <person name="Tisa L.S."/>
        </authorList>
    </citation>
    <scope>NUCLEOTIDE SEQUENCE [LARGE SCALE GENOMIC DNA]</scope>
    <source>
        <strain evidence="7">NRRL B-16386</strain>
    </source>
</reference>
<dbReference type="PANTHER" id="PTHR22683:SF41">
    <property type="entry name" value="DNA TRANSLOCASE FTSK"/>
    <property type="match status" value="1"/>
</dbReference>
<keyword evidence="7" id="KW-1185">Reference proteome</keyword>
<organism evidence="6 7">
    <name type="scientific">Pseudofrankia asymbiotica</name>
    <dbReference type="NCBI Taxonomy" id="1834516"/>
    <lineage>
        <taxon>Bacteria</taxon>
        <taxon>Bacillati</taxon>
        <taxon>Actinomycetota</taxon>
        <taxon>Actinomycetes</taxon>
        <taxon>Frankiales</taxon>
        <taxon>Frankiaceae</taxon>
        <taxon>Pseudofrankia</taxon>
    </lineage>
</organism>
<feature type="region of interest" description="Disordered" evidence="4">
    <location>
        <begin position="827"/>
        <end position="846"/>
    </location>
</feature>
<feature type="domain" description="FtsK" evidence="5">
    <location>
        <begin position="567"/>
        <end position="770"/>
    </location>
</feature>